<comment type="catalytic activity">
    <reaction evidence="1">
        <text>Hydrolysis of proteins and small molecule substrates at -Asn-|-Xaa- bonds.</text>
        <dbReference type="EC" id="3.4.22.34"/>
    </reaction>
</comment>
<proteinExistence type="inferred from homology"/>
<dbReference type="GO" id="GO:0004197">
    <property type="term" value="F:cysteine-type endopeptidase activity"/>
    <property type="evidence" value="ECO:0007669"/>
    <property type="project" value="UniProtKB-EC"/>
</dbReference>
<dbReference type="InterPro" id="IPR046427">
    <property type="entry name" value="Legumain_prodom_sf"/>
</dbReference>
<evidence type="ECO:0000256" key="1">
    <source>
        <dbReference type="ARBA" id="ARBA00000810"/>
    </source>
</evidence>
<organism evidence="13 14">
    <name type="scientific">Steinernema hermaphroditum</name>
    <dbReference type="NCBI Taxonomy" id="289476"/>
    <lineage>
        <taxon>Eukaryota</taxon>
        <taxon>Metazoa</taxon>
        <taxon>Ecdysozoa</taxon>
        <taxon>Nematoda</taxon>
        <taxon>Chromadorea</taxon>
        <taxon>Rhabditida</taxon>
        <taxon>Tylenchina</taxon>
        <taxon>Panagrolaimomorpha</taxon>
        <taxon>Strongyloidoidea</taxon>
        <taxon>Steinernematidae</taxon>
        <taxon>Steinernema</taxon>
    </lineage>
</organism>
<sequence length="437" mass="49090">MHRLLHLLVLAFMAISATRSAPVDGAPKKWALLIAGSNGWYNYRHQADVCHAYQILRKHGVPADNIVTMMFDDIAYAEGNPFPGQIFNSPKRVDVYSGVQIDYKGDDVNAEVFLSVLKGNKSAVEGRGNGRVIESGPNDHVFVYYADHGATGIVGMPAGDPLTKEDLWDALHCMHTRKTYSKLVFYLEACVSGSMFDDFPTDRNVYAMTASNPDESSWGCYCDEGDLPCLGDEFSVNWMHDSEQNQANKETLRTQFSDTKVATTKSHVSKYGDFDFLTEAVGDFQGDRCDGSEDPEFVEPKSSWAVQDIPLRELEKKIRLAKTEEARETFQKELRDTKEKRERVANLYRSIASRVLGSDPLLLSEVVSVRPLKISQKKCHSQVVKFFDKHCLSFSQNPFAFHHAFILANLCELQPRPASIFEAIAAECKYVNVQNVM</sequence>
<keyword evidence="4" id="KW-0645">Protease</keyword>
<evidence type="ECO:0000259" key="11">
    <source>
        <dbReference type="Pfam" id="PF20985"/>
    </source>
</evidence>
<dbReference type="EC" id="3.4.22.34" evidence="3"/>
<evidence type="ECO:0000256" key="5">
    <source>
        <dbReference type="ARBA" id="ARBA00022729"/>
    </source>
</evidence>
<keyword evidence="9" id="KW-0175">Coiled coil</keyword>
<dbReference type="Pfam" id="PF01650">
    <property type="entry name" value="Peptidase_C13"/>
    <property type="match status" value="1"/>
</dbReference>
<dbReference type="Gene3D" id="3.40.50.1460">
    <property type="match status" value="1"/>
</dbReference>
<dbReference type="FunFam" id="3.40.50.1460:FF:000006">
    <property type="entry name" value="Legumain"/>
    <property type="match status" value="1"/>
</dbReference>
<evidence type="ECO:0000256" key="2">
    <source>
        <dbReference type="ARBA" id="ARBA00009941"/>
    </source>
</evidence>
<feature type="chain" id="PRO_5041630225" description="legumain" evidence="10">
    <location>
        <begin position="21"/>
        <end position="437"/>
    </location>
</feature>
<dbReference type="AlphaFoldDB" id="A0AA39M417"/>
<accession>A0AA39M417</accession>
<feature type="active site" evidence="8">
    <location>
        <position position="148"/>
    </location>
</feature>
<evidence type="ECO:0000256" key="6">
    <source>
        <dbReference type="ARBA" id="ARBA00022801"/>
    </source>
</evidence>
<dbReference type="EMBL" id="JAUCMV010000002">
    <property type="protein sequence ID" value="KAK0420856.1"/>
    <property type="molecule type" value="Genomic_DNA"/>
</dbReference>
<dbReference type="InterPro" id="IPR048501">
    <property type="entry name" value="Legum_prodom"/>
</dbReference>
<keyword evidence="6" id="KW-0378">Hydrolase</keyword>
<evidence type="ECO:0000313" key="13">
    <source>
        <dbReference type="EMBL" id="KAK0420856.1"/>
    </source>
</evidence>
<evidence type="ECO:0000256" key="10">
    <source>
        <dbReference type="SAM" id="SignalP"/>
    </source>
</evidence>
<dbReference type="GO" id="GO:0051603">
    <property type="term" value="P:proteolysis involved in protein catabolic process"/>
    <property type="evidence" value="ECO:0007669"/>
    <property type="project" value="TreeGrafter"/>
</dbReference>
<feature type="signal peptide" evidence="10">
    <location>
        <begin position="1"/>
        <end position="20"/>
    </location>
</feature>
<comment type="caution">
    <text evidence="13">The sequence shown here is derived from an EMBL/GenBank/DDBJ whole genome shotgun (WGS) entry which is preliminary data.</text>
</comment>
<evidence type="ECO:0000313" key="14">
    <source>
        <dbReference type="Proteomes" id="UP001175271"/>
    </source>
</evidence>
<evidence type="ECO:0000256" key="8">
    <source>
        <dbReference type="PIRSR" id="PIRSR019663-1"/>
    </source>
</evidence>
<dbReference type="CDD" id="cd21115">
    <property type="entry name" value="legumain_C"/>
    <property type="match status" value="1"/>
</dbReference>
<dbReference type="PANTHER" id="PTHR12000">
    <property type="entry name" value="HEMOGLOBINASE FAMILY MEMBER"/>
    <property type="match status" value="1"/>
</dbReference>
<gene>
    <name evidence="12" type="ORF">QR680_014925</name>
    <name evidence="13" type="ORF">QR680_014927</name>
</gene>
<dbReference type="PRINTS" id="PR00776">
    <property type="entry name" value="HEMOGLOBNASE"/>
</dbReference>
<keyword evidence="14" id="KW-1185">Reference proteome</keyword>
<dbReference type="PIRSF" id="PIRSF019663">
    <property type="entry name" value="Legumain"/>
    <property type="match status" value="1"/>
</dbReference>
<dbReference type="GO" id="GO:0005773">
    <property type="term" value="C:vacuole"/>
    <property type="evidence" value="ECO:0007669"/>
    <property type="project" value="GOC"/>
</dbReference>
<reference evidence="13" key="1">
    <citation type="submission" date="2023-06" db="EMBL/GenBank/DDBJ databases">
        <title>Genomic analysis of the entomopathogenic nematode Steinernema hermaphroditum.</title>
        <authorList>
            <person name="Schwarz E.M."/>
            <person name="Heppert J.K."/>
            <person name="Baniya A."/>
            <person name="Schwartz H.T."/>
            <person name="Tan C.-H."/>
            <person name="Antoshechkin I."/>
            <person name="Sternberg P.W."/>
            <person name="Goodrich-Blair H."/>
            <person name="Dillman A.R."/>
        </authorList>
    </citation>
    <scope>NUCLEOTIDE SEQUENCE</scope>
    <source>
        <strain evidence="13">PS9179</strain>
        <tissue evidence="13">Whole animal</tissue>
    </source>
</reference>
<keyword evidence="5 10" id="KW-0732">Signal</keyword>
<dbReference type="Gene3D" id="1.10.132.130">
    <property type="match status" value="1"/>
</dbReference>
<evidence type="ECO:0000256" key="3">
    <source>
        <dbReference type="ARBA" id="ARBA00012628"/>
    </source>
</evidence>
<protein>
    <recommendedName>
        <fullName evidence="3">legumain</fullName>
        <ecNumber evidence="3">3.4.22.34</ecNumber>
    </recommendedName>
</protein>
<feature type="domain" description="Legumain prodomain" evidence="11">
    <location>
        <begin position="332"/>
        <end position="428"/>
    </location>
</feature>
<dbReference type="Proteomes" id="UP001175271">
    <property type="component" value="Unassembled WGS sequence"/>
</dbReference>
<name>A0AA39M417_9BILA</name>
<keyword evidence="7" id="KW-0788">Thiol protease</keyword>
<dbReference type="InterPro" id="IPR001096">
    <property type="entry name" value="Peptidase_C13"/>
</dbReference>
<comment type="similarity">
    <text evidence="2">Belongs to the peptidase C13 family.</text>
</comment>
<feature type="active site" description="Nucleophile" evidence="8">
    <location>
        <position position="190"/>
    </location>
</feature>
<evidence type="ECO:0000256" key="7">
    <source>
        <dbReference type="ARBA" id="ARBA00022807"/>
    </source>
</evidence>
<evidence type="ECO:0000256" key="4">
    <source>
        <dbReference type="ARBA" id="ARBA00022670"/>
    </source>
</evidence>
<dbReference type="Pfam" id="PF20985">
    <property type="entry name" value="Legum_prodom"/>
    <property type="match status" value="1"/>
</dbReference>
<feature type="coiled-coil region" evidence="9">
    <location>
        <begin position="320"/>
        <end position="347"/>
    </location>
</feature>
<dbReference type="PANTHER" id="PTHR12000:SF42">
    <property type="entry name" value="LEGUMAIN"/>
    <property type="match status" value="1"/>
</dbReference>
<dbReference type="EMBL" id="JAUCMV010000002">
    <property type="protein sequence ID" value="KAK0420853.1"/>
    <property type="molecule type" value="Genomic_DNA"/>
</dbReference>
<dbReference type="GO" id="GO:0006624">
    <property type="term" value="P:vacuolar protein processing"/>
    <property type="evidence" value="ECO:0007669"/>
    <property type="project" value="TreeGrafter"/>
</dbReference>
<evidence type="ECO:0000313" key="12">
    <source>
        <dbReference type="EMBL" id="KAK0420853.1"/>
    </source>
</evidence>
<evidence type="ECO:0000256" key="9">
    <source>
        <dbReference type="SAM" id="Coils"/>
    </source>
</evidence>